<evidence type="ECO:0000256" key="6">
    <source>
        <dbReference type="ARBA" id="ARBA00022842"/>
    </source>
</evidence>
<dbReference type="GO" id="GO:0004540">
    <property type="term" value="F:RNA nuclease activity"/>
    <property type="evidence" value="ECO:0007669"/>
    <property type="project" value="InterPro"/>
</dbReference>
<dbReference type="OrthoDB" id="5368631at2"/>
<evidence type="ECO:0000256" key="3">
    <source>
        <dbReference type="ARBA" id="ARBA00022722"/>
    </source>
</evidence>
<dbReference type="EC" id="3.1.-.-" evidence="8"/>
<name>A0A366KX84_9SPHI</name>
<dbReference type="InterPro" id="IPR002716">
    <property type="entry name" value="PIN_dom"/>
</dbReference>
<feature type="binding site" evidence="8">
    <location>
        <position position="100"/>
    </location>
    <ligand>
        <name>Mg(2+)</name>
        <dbReference type="ChEBI" id="CHEBI:18420"/>
    </ligand>
</feature>
<feature type="domain" description="PIN" evidence="9">
    <location>
        <begin position="6"/>
        <end position="119"/>
    </location>
</feature>
<dbReference type="Gene3D" id="3.40.50.1010">
    <property type="entry name" value="5'-nuclease"/>
    <property type="match status" value="1"/>
</dbReference>
<comment type="function">
    <text evidence="8">Toxic component of a toxin-antitoxin (TA) system. An RNase.</text>
</comment>
<comment type="caution">
    <text evidence="10">The sequence shown here is derived from an EMBL/GenBank/DDBJ whole genome shotgun (WGS) entry which is preliminary data.</text>
</comment>
<keyword evidence="3 8" id="KW-0540">Nuclease</keyword>
<dbReference type="RefSeq" id="WP_113949459.1">
    <property type="nucleotide sequence ID" value="NZ_QNQU01000011.1"/>
</dbReference>
<dbReference type="GO" id="GO:0000287">
    <property type="term" value="F:magnesium ion binding"/>
    <property type="evidence" value="ECO:0007669"/>
    <property type="project" value="UniProtKB-UniRule"/>
</dbReference>
<evidence type="ECO:0000256" key="7">
    <source>
        <dbReference type="ARBA" id="ARBA00038093"/>
    </source>
</evidence>
<keyword evidence="2 8" id="KW-1277">Toxin-antitoxin system</keyword>
<protein>
    <recommendedName>
        <fullName evidence="8">Ribonuclease VapC</fullName>
        <shortName evidence="8">RNase VapC</shortName>
        <ecNumber evidence="8">3.1.-.-</ecNumber>
    </recommendedName>
    <alternativeName>
        <fullName evidence="8">Toxin VapC</fullName>
    </alternativeName>
</protein>
<dbReference type="PANTHER" id="PTHR33653:SF1">
    <property type="entry name" value="RIBONUCLEASE VAPC2"/>
    <property type="match status" value="1"/>
</dbReference>
<sequence>MAKEKIICDTDVLIDYFDKNQSRNASATNILESLIGLDNVIISSITKMELLYGATNKLDLGIINKKIKRFSIVLINERINLTAIGLIQEFKLSHGLAIADSLIAATAIETKLRLFTYNLKDFKFISDLTLYSEK</sequence>
<evidence type="ECO:0000256" key="1">
    <source>
        <dbReference type="ARBA" id="ARBA00001946"/>
    </source>
</evidence>
<keyword evidence="11" id="KW-1185">Reference proteome</keyword>
<accession>A0A366KX84</accession>
<dbReference type="Proteomes" id="UP000252081">
    <property type="component" value="Unassembled WGS sequence"/>
</dbReference>
<gene>
    <name evidence="8" type="primary">vapC</name>
    <name evidence="10" type="ORF">DRW42_14030</name>
</gene>
<evidence type="ECO:0000313" key="10">
    <source>
        <dbReference type="EMBL" id="RBQ06206.1"/>
    </source>
</evidence>
<dbReference type="Pfam" id="PF01850">
    <property type="entry name" value="PIN"/>
    <property type="match status" value="1"/>
</dbReference>
<reference evidence="10 11" key="1">
    <citation type="submission" date="2018-07" db="EMBL/GenBank/DDBJ databases">
        <title>A draft genome of a endophytic bacteria, a new species of Pedobacter.</title>
        <authorList>
            <person name="Zhang Z.D."/>
            <person name="Chen Z.J."/>
        </authorList>
    </citation>
    <scope>NUCLEOTIDE SEQUENCE [LARGE SCALE GENOMIC DNA]</scope>
    <source>
        <strain evidence="10 11">RS10</strain>
    </source>
</reference>
<dbReference type="InterPro" id="IPR029060">
    <property type="entry name" value="PIN-like_dom_sf"/>
</dbReference>
<dbReference type="AlphaFoldDB" id="A0A366KX84"/>
<dbReference type="InterPro" id="IPR022907">
    <property type="entry name" value="VapC_family"/>
</dbReference>
<dbReference type="EMBL" id="QNQU01000011">
    <property type="protein sequence ID" value="RBQ06206.1"/>
    <property type="molecule type" value="Genomic_DNA"/>
</dbReference>
<evidence type="ECO:0000256" key="2">
    <source>
        <dbReference type="ARBA" id="ARBA00022649"/>
    </source>
</evidence>
<keyword evidence="4 8" id="KW-0479">Metal-binding</keyword>
<evidence type="ECO:0000313" key="11">
    <source>
        <dbReference type="Proteomes" id="UP000252081"/>
    </source>
</evidence>
<evidence type="ECO:0000259" key="9">
    <source>
        <dbReference type="Pfam" id="PF01850"/>
    </source>
</evidence>
<keyword evidence="5 8" id="KW-0378">Hydrolase</keyword>
<dbReference type="GO" id="GO:0016787">
    <property type="term" value="F:hydrolase activity"/>
    <property type="evidence" value="ECO:0007669"/>
    <property type="project" value="UniProtKB-KW"/>
</dbReference>
<proteinExistence type="inferred from homology"/>
<keyword evidence="8" id="KW-0800">Toxin</keyword>
<organism evidence="10 11">
    <name type="scientific">Pedobacter miscanthi</name>
    <dbReference type="NCBI Taxonomy" id="2259170"/>
    <lineage>
        <taxon>Bacteria</taxon>
        <taxon>Pseudomonadati</taxon>
        <taxon>Bacteroidota</taxon>
        <taxon>Sphingobacteriia</taxon>
        <taxon>Sphingobacteriales</taxon>
        <taxon>Sphingobacteriaceae</taxon>
        <taxon>Pedobacter</taxon>
    </lineage>
</organism>
<dbReference type="InterPro" id="IPR050556">
    <property type="entry name" value="Type_II_TA_system_RNase"/>
</dbReference>
<dbReference type="PANTHER" id="PTHR33653">
    <property type="entry name" value="RIBONUCLEASE VAPC2"/>
    <property type="match status" value="1"/>
</dbReference>
<evidence type="ECO:0000256" key="5">
    <source>
        <dbReference type="ARBA" id="ARBA00022801"/>
    </source>
</evidence>
<evidence type="ECO:0000256" key="4">
    <source>
        <dbReference type="ARBA" id="ARBA00022723"/>
    </source>
</evidence>
<feature type="binding site" evidence="8">
    <location>
        <position position="9"/>
    </location>
    <ligand>
        <name>Mg(2+)</name>
        <dbReference type="ChEBI" id="CHEBI:18420"/>
    </ligand>
</feature>
<dbReference type="CDD" id="cd18741">
    <property type="entry name" value="PIN_VapC4-5_FitB-like"/>
    <property type="match status" value="1"/>
</dbReference>
<dbReference type="HAMAP" id="MF_00265">
    <property type="entry name" value="VapC_Nob1"/>
    <property type="match status" value="1"/>
</dbReference>
<comment type="similarity">
    <text evidence="7 8">Belongs to the PINc/VapC protein family.</text>
</comment>
<dbReference type="GO" id="GO:0090729">
    <property type="term" value="F:toxin activity"/>
    <property type="evidence" value="ECO:0007669"/>
    <property type="project" value="UniProtKB-KW"/>
</dbReference>
<dbReference type="SUPFAM" id="SSF88723">
    <property type="entry name" value="PIN domain-like"/>
    <property type="match status" value="1"/>
</dbReference>
<comment type="cofactor">
    <cofactor evidence="1 8">
        <name>Mg(2+)</name>
        <dbReference type="ChEBI" id="CHEBI:18420"/>
    </cofactor>
</comment>
<evidence type="ECO:0000256" key="8">
    <source>
        <dbReference type="HAMAP-Rule" id="MF_00265"/>
    </source>
</evidence>
<keyword evidence="6 8" id="KW-0460">Magnesium</keyword>